<evidence type="ECO:0000313" key="2">
    <source>
        <dbReference type="EMBL" id="KDO41115.1"/>
    </source>
</evidence>
<gene>
    <name evidence="2" type="ORF">CISIN_1g034851mg</name>
</gene>
<name>A0A067DHU3_CITSI</name>
<keyword evidence="3" id="KW-1185">Reference proteome</keyword>
<evidence type="ECO:0000313" key="3">
    <source>
        <dbReference type="Proteomes" id="UP000027120"/>
    </source>
</evidence>
<reference evidence="2 3" key="1">
    <citation type="submission" date="2014-04" db="EMBL/GenBank/DDBJ databases">
        <authorList>
            <consortium name="International Citrus Genome Consortium"/>
            <person name="Gmitter F."/>
            <person name="Chen C."/>
            <person name="Farmerie W."/>
            <person name="Harkins T."/>
            <person name="Desany B."/>
            <person name="Mohiuddin M."/>
            <person name="Kodira C."/>
            <person name="Borodovsky M."/>
            <person name="Lomsadze A."/>
            <person name="Burns P."/>
            <person name="Jenkins J."/>
            <person name="Prochnik S."/>
            <person name="Shu S."/>
            <person name="Chapman J."/>
            <person name="Pitluck S."/>
            <person name="Schmutz J."/>
            <person name="Rokhsar D."/>
        </authorList>
    </citation>
    <scope>NUCLEOTIDE SEQUENCE</scope>
</reference>
<sequence length="81" mass="9192">MSPAEQGTDLKLGRRPSFPSRPSRRKRPEHRRFRSKEPRLNPSPSPSISPELGHTTACVLFLILPSIFSDHPLPSREPICH</sequence>
<proteinExistence type="predicted"/>
<accession>A0A067DHU3</accession>
<dbReference type="EMBL" id="KK785713">
    <property type="protein sequence ID" value="KDO41115.1"/>
    <property type="molecule type" value="Genomic_DNA"/>
</dbReference>
<organism evidence="2 3">
    <name type="scientific">Citrus sinensis</name>
    <name type="common">Sweet orange</name>
    <name type="synonym">Citrus aurantium var. sinensis</name>
    <dbReference type="NCBI Taxonomy" id="2711"/>
    <lineage>
        <taxon>Eukaryota</taxon>
        <taxon>Viridiplantae</taxon>
        <taxon>Streptophyta</taxon>
        <taxon>Embryophyta</taxon>
        <taxon>Tracheophyta</taxon>
        <taxon>Spermatophyta</taxon>
        <taxon>Magnoliopsida</taxon>
        <taxon>eudicotyledons</taxon>
        <taxon>Gunneridae</taxon>
        <taxon>Pentapetalae</taxon>
        <taxon>rosids</taxon>
        <taxon>malvids</taxon>
        <taxon>Sapindales</taxon>
        <taxon>Rutaceae</taxon>
        <taxon>Aurantioideae</taxon>
        <taxon>Citrus</taxon>
    </lineage>
</organism>
<dbReference type="Proteomes" id="UP000027120">
    <property type="component" value="Unassembled WGS sequence"/>
</dbReference>
<feature type="compositionally biased region" description="Basic residues" evidence="1">
    <location>
        <begin position="22"/>
        <end position="34"/>
    </location>
</feature>
<evidence type="ECO:0000256" key="1">
    <source>
        <dbReference type="SAM" id="MobiDB-lite"/>
    </source>
</evidence>
<dbReference type="AlphaFoldDB" id="A0A067DHU3"/>
<feature type="region of interest" description="Disordered" evidence="1">
    <location>
        <begin position="1"/>
        <end position="51"/>
    </location>
</feature>
<protein>
    <submittedName>
        <fullName evidence="2">Uncharacterized protein</fullName>
    </submittedName>
</protein>